<dbReference type="EMBL" id="JACAZI010000016">
    <property type="protein sequence ID" value="KAF7342961.1"/>
    <property type="molecule type" value="Genomic_DNA"/>
</dbReference>
<gene>
    <name evidence="2" type="ORF">MVEN_01726200</name>
</gene>
<dbReference type="OrthoDB" id="3025659at2759"/>
<organism evidence="2 3">
    <name type="scientific">Mycena venus</name>
    <dbReference type="NCBI Taxonomy" id="2733690"/>
    <lineage>
        <taxon>Eukaryota</taxon>
        <taxon>Fungi</taxon>
        <taxon>Dikarya</taxon>
        <taxon>Basidiomycota</taxon>
        <taxon>Agaricomycotina</taxon>
        <taxon>Agaricomycetes</taxon>
        <taxon>Agaricomycetidae</taxon>
        <taxon>Agaricales</taxon>
        <taxon>Marasmiineae</taxon>
        <taxon>Mycenaceae</taxon>
        <taxon>Mycena</taxon>
    </lineage>
</organism>
<comment type="caution">
    <text evidence="2">The sequence shown here is derived from an EMBL/GenBank/DDBJ whole genome shotgun (WGS) entry which is preliminary data.</text>
</comment>
<name>A0A8H6XM09_9AGAR</name>
<accession>A0A8H6XM09</accession>
<reference evidence="2" key="1">
    <citation type="submission" date="2020-05" db="EMBL/GenBank/DDBJ databases">
        <title>Mycena genomes resolve the evolution of fungal bioluminescence.</title>
        <authorList>
            <person name="Tsai I.J."/>
        </authorList>
    </citation>
    <scope>NUCLEOTIDE SEQUENCE</scope>
    <source>
        <strain evidence="2">CCC161011</strain>
    </source>
</reference>
<feature type="region of interest" description="Disordered" evidence="1">
    <location>
        <begin position="1"/>
        <end position="20"/>
    </location>
</feature>
<evidence type="ECO:0000313" key="3">
    <source>
        <dbReference type="Proteomes" id="UP000620124"/>
    </source>
</evidence>
<sequence length="385" mass="39731">MGSRNTRPKSGGGGTKLNGGGGFAHKRLHGGIGSIGADGGKGEGPELFAPLVETKTVYGINFPETILEKTVEDFCKEYSLGEGICRLLKANSFRKAYTIVFHEDLSQVLGLKVGHVAELKWALADMLLRSELVTGVEIIKKGEYKPDLVGGQGGAGGSGGDKGGSGGMGQANRIAVDQVYRFNSISGGMGGLGGLSAVIAGKNGTGEQTEATTGNRRHVNTTSGILRGGRGGGGAYGTRVGGTGGDGMGARLPIEAVGNFKLIQGGTGGLGGPGGVQGGLGGIGHATEFPKPLCPIDTKTRLRVKNLRLDNKNDLKAKKFRIDDELQRLLVEYGFMTVGGLFHVSDSDLRNIEDTCGKKPFMIGDIAALRGALSGFLRSFPVVGG</sequence>
<dbReference type="Proteomes" id="UP000620124">
    <property type="component" value="Unassembled WGS sequence"/>
</dbReference>
<evidence type="ECO:0000313" key="2">
    <source>
        <dbReference type="EMBL" id="KAF7342961.1"/>
    </source>
</evidence>
<protein>
    <submittedName>
        <fullName evidence="2">Uncharacterized protein</fullName>
    </submittedName>
</protein>
<proteinExistence type="predicted"/>
<feature type="compositionally biased region" description="Gly residues" evidence="1">
    <location>
        <begin position="10"/>
        <end position="20"/>
    </location>
</feature>
<evidence type="ECO:0000256" key="1">
    <source>
        <dbReference type="SAM" id="MobiDB-lite"/>
    </source>
</evidence>
<keyword evidence="3" id="KW-1185">Reference proteome</keyword>
<dbReference type="AlphaFoldDB" id="A0A8H6XM09"/>